<evidence type="ECO:0000256" key="1">
    <source>
        <dbReference type="SAM" id="MobiDB-lite"/>
    </source>
</evidence>
<dbReference type="Proteomes" id="UP000430519">
    <property type="component" value="Unassembled WGS sequence"/>
</dbReference>
<proteinExistence type="predicted"/>
<dbReference type="Pfam" id="PF14332">
    <property type="entry name" value="DUF4388"/>
    <property type="match status" value="1"/>
</dbReference>
<accession>A0A6I4YM13</accession>
<evidence type="ECO:0000313" key="3">
    <source>
        <dbReference type="EMBL" id="MXV20844.1"/>
    </source>
</evidence>
<name>A0A6I4YM13_9DEIO</name>
<reference evidence="3 4" key="1">
    <citation type="submission" date="2019-11" db="EMBL/GenBank/DDBJ databases">
        <title>Genome sequence of Deinococcus xianganensis Y35, AI-2 producing algicidal bacterium, isolated from lake water.</title>
        <authorList>
            <person name="Li Y."/>
        </authorList>
    </citation>
    <scope>NUCLEOTIDE SEQUENCE [LARGE SCALE GENOMIC DNA]</scope>
    <source>
        <strain evidence="3 4">Y35</strain>
    </source>
</reference>
<evidence type="ECO:0000259" key="2">
    <source>
        <dbReference type="Pfam" id="PF14332"/>
    </source>
</evidence>
<feature type="region of interest" description="Disordered" evidence="1">
    <location>
        <begin position="1"/>
        <end position="21"/>
    </location>
</feature>
<gene>
    <name evidence="3" type="ORF">GLX28_14495</name>
</gene>
<comment type="caution">
    <text evidence="3">The sequence shown here is derived from an EMBL/GenBank/DDBJ whole genome shotgun (WGS) entry which is preliminary data.</text>
</comment>
<dbReference type="InterPro" id="IPR025497">
    <property type="entry name" value="PatA-like_N"/>
</dbReference>
<keyword evidence="4" id="KW-1185">Reference proteome</keyword>
<dbReference type="AlphaFoldDB" id="A0A6I4YM13"/>
<feature type="domain" description="PatA-like N-terminal" evidence="2">
    <location>
        <begin position="142"/>
        <end position="245"/>
    </location>
</feature>
<evidence type="ECO:0000313" key="4">
    <source>
        <dbReference type="Proteomes" id="UP000430519"/>
    </source>
</evidence>
<dbReference type="RefSeq" id="WP_160980671.1">
    <property type="nucleotide sequence ID" value="NZ_WVHK01000060.1"/>
</dbReference>
<feature type="region of interest" description="Disordered" evidence="1">
    <location>
        <begin position="274"/>
        <end position="296"/>
    </location>
</feature>
<sequence length="417" mass="45127">MAERLERYVGADEQDAAAPTPPSIMVLSDTLPPLGQYLTERSAFLQTCTVTDVLSQQEAMACAQAPDLLVLQIAPHRTPTDDLLDHARRHWPRTALLAFSVDPAQDLSALREQYGELVTLDAPNLNDLHAAIRDEISQLCYGPIRGVSLPNLLQILNWERRSVAVRVGDPSAGGRLHLLRGEIVDASTFPGTATGAAVTTEEAALRLIGLPHPHLELERSYGNGIRRITTPLTTLLMEAMKRMDEDPPSADPSGLEDESDTLRRWLRPYSAVSDPPAGLAATTDHDVPPTSPLTHPEVPMSNVNELLDSAMSIDGALAAALVDYSSGMALGTAGGGMNLELAAAGNTEVVRAKLRTMDSLGIKGQIEDILITLESQYHIIYVMPQLSMFMYLVLSKDRANLAMARFKLKALAGTMTL</sequence>
<dbReference type="EMBL" id="WVHK01000060">
    <property type="protein sequence ID" value="MXV20844.1"/>
    <property type="molecule type" value="Genomic_DNA"/>
</dbReference>
<feature type="compositionally biased region" description="Basic and acidic residues" evidence="1">
    <location>
        <begin position="1"/>
        <end position="10"/>
    </location>
</feature>
<protein>
    <submittedName>
        <fullName evidence="3">DUF4388 domain-containing protein</fullName>
    </submittedName>
</protein>
<organism evidence="3 4">
    <name type="scientific">Deinococcus xianganensis</name>
    <dbReference type="NCBI Taxonomy" id="1507289"/>
    <lineage>
        <taxon>Bacteria</taxon>
        <taxon>Thermotogati</taxon>
        <taxon>Deinococcota</taxon>
        <taxon>Deinococci</taxon>
        <taxon>Deinococcales</taxon>
        <taxon>Deinococcaceae</taxon>
        <taxon>Deinococcus</taxon>
    </lineage>
</organism>